<dbReference type="GO" id="GO:0000976">
    <property type="term" value="F:transcription cis-regulatory region binding"/>
    <property type="evidence" value="ECO:0007669"/>
    <property type="project" value="TreeGrafter"/>
</dbReference>
<evidence type="ECO:0000259" key="5">
    <source>
        <dbReference type="PROSITE" id="PS50932"/>
    </source>
</evidence>
<dbReference type="InterPro" id="IPR028082">
    <property type="entry name" value="Peripla_BP_I"/>
</dbReference>
<dbReference type="OrthoDB" id="9798934at2"/>
<evidence type="ECO:0000256" key="1">
    <source>
        <dbReference type="ARBA" id="ARBA00022491"/>
    </source>
</evidence>
<evidence type="ECO:0000256" key="3">
    <source>
        <dbReference type="ARBA" id="ARBA00023125"/>
    </source>
</evidence>
<comment type="caution">
    <text evidence="6">The sequence shown here is derived from an EMBL/GenBank/DDBJ whole genome shotgun (WGS) entry which is preliminary data.</text>
</comment>
<keyword evidence="2" id="KW-0805">Transcription regulation</keyword>
<accession>A0A0F4JDU9</accession>
<dbReference type="PANTHER" id="PTHR30146">
    <property type="entry name" value="LACI-RELATED TRANSCRIPTIONAL REPRESSOR"/>
    <property type="match status" value="1"/>
</dbReference>
<keyword evidence="3" id="KW-0238">DNA-binding</keyword>
<evidence type="ECO:0000313" key="6">
    <source>
        <dbReference type="EMBL" id="KJY32395.1"/>
    </source>
</evidence>
<dbReference type="Pfam" id="PF00356">
    <property type="entry name" value="LacI"/>
    <property type="match status" value="1"/>
</dbReference>
<dbReference type="RefSeq" id="WP_045948174.1">
    <property type="nucleotide sequence ID" value="NZ_JZWV01000414.1"/>
</dbReference>
<dbReference type="GO" id="GO:0003700">
    <property type="term" value="F:DNA-binding transcription factor activity"/>
    <property type="evidence" value="ECO:0007669"/>
    <property type="project" value="TreeGrafter"/>
</dbReference>
<dbReference type="InterPro" id="IPR000843">
    <property type="entry name" value="HTH_LacI"/>
</dbReference>
<dbReference type="SUPFAM" id="SSF47413">
    <property type="entry name" value="lambda repressor-like DNA-binding domains"/>
    <property type="match status" value="1"/>
</dbReference>
<dbReference type="InterPro" id="IPR010982">
    <property type="entry name" value="Lambda_DNA-bd_dom_sf"/>
</dbReference>
<feature type="domain" description="HTH lacI-type" evidence="5">
    <location>
        <begin position="5"/>
        <end position="61"/>
    </location>
</feature>
<protein>
    <submittedName>
        <fullName evidence="6">LacI family transcriptional regulator</fullName>
    </submittedName>
</protein>
<dbReference type="CDD" id="cd06288">
    <property type="entry name" value="PBP1_sucrose_transcription_regulator"/>
    <property type="match status" value="1"/>
</dbReference>
<dbReference type="InterPro" id="IPR046335">
    <property type="entry name" value="LacI/GalR-like_sensor"/>
</dbReference>
<name>A0A0F4JDU9_9ACTN</name>
<dbReference type="CDD" id="cd01392">
    <property type="entry name" value="HTH_LacI"/>
    <property type="match status" value="1"/>
</dbReference>
<keyword evidence="1" id="KW-0678">Repressor</keyword>
<reference evidence="6 7" key="1">
    <citation type="submission" date="2015-02" db="EMBL/GenBank/DDBJ databases">
        <authorList>
            <person name="Ju K.-S."/>
            <person name="Doroghazi J.R."/>
            <person name="Metcalf W."/>
        </authorList>
    </citation>
    <scope>NUCLEOTIDE SEQUENCE [LARGE SCALE GENOMIC DNA]</scope>
    <source>
        <strain evidence="6 7">NRRL ISP-5550</strain>
    </source>
</reference>
<evidence type="ECO:0000256" key="4">
    <source>
        <dbReference type="ARBA" id="ARBA00023163"/>
    </source>
</evidence>
<dbReference type="AlphaFoldDB" id="A0A0F4JDU9"/>
<keyword evidence="4" id="KW-0804">Transcription</keyword>
<dbReference type="SMART" id="SM00354">
    <property type="entry name" value="HTH_LACI"/>
    <property type="match status" value="1"/>
</dbReference>
<dbReference type="Proteomes" id="UP000033551">
    <property type="component" value="Unassembled WGS sequence"/>
</dbReference>
<dbReference type="Pfam" id="PF13377">
    <property type="entry name" value="Peripla_BP_3"/>
    <property type="match status" value="1"/>
</dbReference>
<keyword evidence="7" id="KW-1185">Reference proteome</keyword>
<sequence>MARRIGIKDVAAAAGVSTATVSHVLNRVEGKRISEETRQRVWKAAGELGYAPNGLARGLRMQRSQTIGFVSDEIATTPHAGRMILGAQEAAAAEGLVLLLVNTSGDAELERASIDMLLQRRVDGVLYAAMYHRTVELPDALRATPTVLLDAGSADPAVPSVVPDEVQGGYAAVRELTDHGHRRIGMIVQTVDLPARQGRLEGYRRALAEVGVVYDPSLVAAETAVPFNTVGGDVEAGYRAARRLLTTERRPTALFCFNDRMAAGAYRAAAELGLTIPGDLSVIGFDNQELVCESVHPQLSTVQLPHYEMGARAVAQLLALTKSPGRPPGPGMNELLPCPLVARASVASPSRL</sequence>
<dbReference type="Gene3D" id="1.10.260.40">
    <property type="entry name" value="lambda repressor-like DNA-binding domains"/>
    <property type="match status" value="1"/>
</dbReference>
<dbReference type="PROSITE" id="PS50932">
    <property type="entry name" value="HTH_LACI_2"/>
    <property type="match status" value="1"/>
</dbReference>
<dbReference type="PROSITE" id="PS00356">
    <property type="entry name" value="HTH_LACI_1"/>
    <property type="match status" value="1"/>
</dbReference>
<evidence type="ECO:0000313" key="7">
    <source>
        <dbReference type="Proteomes" id="UP000033551"/>
    </source>
</evidence>
<evidence type="ECO:0000256" key="2">
    <source>
        <dbReference type="ARBA" id="ARBA00023015"/>
    </source>
</evidence>
<gene>
    <name evidence="6" type="ORF">VR44_16045</name>
</gene>
<dbReference type="PANTHER" id="PTHR30146:SF148">
    <property type="entry name" value="HTH-TYPE TRANSCRIPTIONAL REPRESSOR PURR-RELATED"/>
    <property type="match status" value="1"/>
</dbReference>
<dbReference type="EMBL" id="JZWV01000414">
    <property type="protein sequence ID" value="KJY32395.1"/>
    <property type="molecule type" value="Genomic_DNA"/>
</dbReference>
<proteinExistence type="predicted"/>
<dbReference type="PATRIC" id="fig|68223.7.peg.7630"/>
<organism evidence="6 7">
    <name type="scientific">Streptomyces katrae</name>
    <dbReference type="NCBI Taxonomy" id="68223"/>
    <lineage>
        <taxon>Bacteria</taxon>
        <taxon>Bacillati</taxon>
        <taxon>Actinomycetota</taxon>
        <taxon>Actinomycetes</taxon>
        <taxon>Kitasatosporales</taxon>
        <taxon>Streptomycetaceae</taxon>
        <taxon>Streptomyces</taxon>
    </lineage>
</organism>
<dbReference type="SUPFAM" id="SSF53822">
    <property type="entry name" value="Periplasmic binding protein-like I"/>
    <property type="match status" value="1"/>
</dbReference>
<dbReference type="Gene3D" id="3.40.50.2300">
    <property type="match status" value="2"/>
</dbReference>